<keyword evidence="3" id="KW-0489">Methyltransferase</keyword>
<evidence type="ECO:0000259" key="2">
    <source>
        <dbReference type="Pfam" id="PF08242"/>
    </source>
</evidence>
<comment type="caution">
    <text evidence="3">The sequence shown here is derived from an EMBL/GenBank/DDBJ whole genome shotgun (WGS) entry which is preliminary data.</text>
</comment>
<keyword evidence="4" id="KW-1185">Reference proteome</keyword>
<dbReference type="AlphaFoldDB" id="A0A7W0HLS6"/>
<evidence type="ECO:0000313" key="3">
    <source>
        <dbReference type="EMBL" id="MBA2882588.1"/>
    </source>
</evidence>
<dbReference type="Gene3D" id="3.40.50.150">
    <property type="entry name" value="Vaccinia Virus protein VP39"/>
    <property type="match status" value="1"/>
</dbReference>
<dbReference type="GO" id="GO:0008168">
    <property type="term" value="F:methyltransferase activity"/>
    <property type="evidence" value="ECO:0007669"/>
    <property type="project" value="UniProtKB-KW"/>
</dbReference>
<organism evidence="3 4">
    <name type="scientific">Desulfosalsimonas propionicica</name>
    <dbReference type="NCBI Taxonomy" id="332175"/>
    <lineage>
        <taxon>Bacteria</taxon>
        <taxon>Pseudomonadati</taxon>
        <taxon>Thermodesulfobacteriota</taxon>
        <taxon>Desulfobacteria</taxon>
        <taxon>Desulfobacterales</taxon>
        <taxon>Desulfosalsimonadaceae</taxon>
        <taxon>Desulfosalsimonas</taxon>
    </lineage>
</organism>
<accession>A0A7W0HLS6</accession>
<dbReference type="CDD" id="cd02440">
    <property type="entry name" value="AdoMet_MTases"/>
    <property type="match status" value="1"/>
</dbReference>
<dbReference type="GO" id="GO:0032259">
    <property type="term" value="P:methylation"/>
    <property type="evidence" value="ECO:0007669"/>
    <property type="project" value="UniProtKB-KW"/>
</dbReference>
<name>A0A7W0HLS6_9BACT</name>
<dbReference type="Proteomes" id="UP000525298">
    <property type="component" value="Unassembled WGS sequence"/>
</dbReference>
<keyword evidence="3" id="KW-0830">Ubiquinone</keyword>
<evidence type="ECO:0000256" key="1">
    <source>
        <dbReference type="ARBA" id="ARBA00022679"/>
    </source>
</evidence>
<dbReference type="RefSeq" id="WP_181552216.1">
    <property type="nucleotide sequence ID" value="NZ_JACDUS010000010.1"/>
</dbReference>
<evidence type="ECO:0000313" key="4">
    <source>
        <dbReference type="Proteomes" id="UP000525298"/>
    </source>
</evidence>
<dbReference type="InterPro" id="IPR013217">
    <property type="entry name" value="Methyltransf_12"/>
</dbReference>
<reference evidence="3 4" key="1">
    <citation type="submission" date="2020-07" db="EMBL/GenBank/DDBJ databases">
        <title>Genomic Encyclopedia of Type Strains, Phase IV (KMG-IV): sequencing the most valuable type-strain genomes for metagenomic binning, comparative biology and taxonomic classification.</title>
        <authorList>
            <person name="Goeker M."/>
        </authorList>
    </citation>
    <scope>NUCLEOTIDE SEQUENCE [LARGE SCALE GENOMIC DNA]</scope>
    <source>
        <strain evidence="3 4">DSM 17721</strain>
    </source>
</reference>
<dbReference type="Pfam" id="PF08242">
    <property type="entry name" value="Methyltransf_12"/>
    <property type="match status" value="1"/>
</dbReference>
<proteinExistence type="predicted"/>
<dbReference type="PANTHER" id="PTHR43861:SF3">
    <property type="entry name" value="PUTATIVE (AFU_ORTHOLOGUE AFUA_2G14390)-RELATED"/>
    <property type="match status" value="1"/>
</dbReference>
<dbReference type="InterPro" id="IPR029063">
    <property type="entry name" value="SAM-dependent_MTases_sf"/>
</dbReference>
<dbReference type="EMBL" id="JACDUS010000010">
    <property type="protein sequence ID" value="MBA2882588.1"/>
    <property type="molecule type" value="Genomic_DNA"/>
</dbReference>
<dbReference type="SUPFAM" id="SSF53335">
    <property type="entry name" value="S-adenosyl-L-methionine-dependent methyltransferases"/>
    <property type="match status" value="1"/>
</dbReference>
<feature type="domain" description="Methyltransferase type 12" evidence="2">
    <location>
        <begin position="44"/>
        <end position="138"/>
    </location>
</feature>
<keyword evidence="1" id="KW-0808">Transferase</keyword>
<protein>
    <submittedName>
        <fullName evidence="3">Ubiquinone/menaquinone biosynthesis C-methylase UbiE</fullName>
    </submittedName>
</protein>
<gene>
    <name evidence="3" type="ORF">HNR65_002940</name>
</gene>
<dbReference type="PANTHER" id="PTHR43861">
    <property type="entry name" value="TRANS-ACONITATE 2-METHYLTRANSFERASE-RELATED"/>
    <property type="match status" value="1"/>
</dbReference>
<sequence length="213" mass="23307">MKTAKDYFNKSADEWDKPRRVAMANNVSAAIRKNIPLSKTMTAMEFGCGTGLISMALAPEVKHVLAVDMSENMLAVLEKKIADNRVDNITPCQLDLTGGEVPGERFDLIFSSMVLHHVKDVDNLLGTFFKLLNPGGRLALADLDAEDGGFHGDIPDVFHQGFDRKELGRVLERKGFTDISVATAHVIKKESATTGKPAEFSVFLITAKKDTIS</sequence>